<feature type="domain" description="BPG-independent PGAM N-terminal" evidence="10">
    <location>
        <begin position="90"/>
        <end position="300"/>
    </location>
</feature>
<evidence type="ECO:0000256" key="8">
    <source>
        <dbReference type="ARBA" id="ARBA00023235"/>
    </source>
</evidence>
<dbReference type="AlphaFoldDB" id="A0A484H626"/>
<evidence type="ECO:0000259" key="9">
    <source>
        <dbReference type="Pfam" id="PF01676"/>
    </source>
</evidence>
<dbReference type="FunFam" id="3.40.1450.10:FF:000002">
    <property type="entry name" value="2,3-bisphosphoglycerate-independent phosphoglycerate mutase"/>
    <property type="match status" value="1"/>
</dbReference>
<dbReference type="HAMAP" id="MF_01038">
    <property type="entry name" value="GpmI"/>
    <property type="match status" value="1"/>
</dbReference>
<evidence type="ECO:0000313" key="11">
    <source>
        <dbReference type="EMBL" id="VBB68840.1"/>
    </source>
</evidence>
<dbReference type="CDD" id="cd16010">
    <property type="entry name" value="iPGM"/>
    <property type="match status" value="1"/>
</dbReference>
<dbReference type="InterPro" id="IPR006124">
    <property type="entry name" value="Metalloenzyme"/>
</dbReference>
<evidence type="ECO:0000256" key="2">
    <source>
        <dbReference type="ARBA" id="ARBA00004798"/>
    </source>
</evidence>
<evidence type="ECO:0000256" key="1">
    <source>
        <dbReference type="ARBA" id="ARBA00001936"/>
    </source>
</evidence>
<feature type="domain" description="Metalloenzyme" evidence="9">
    <location>
        <begin position="13"/>
        <end position="503"/>
    </location>
</feature>
<dbReference type="PANTHER" id="PTHR31637:SF0">
    <property type="entry name" value="2,3-BISPHOSPHOGLYCERATE-INDEPENDENT PHOSPHOGLYCERATE MUTASE"/>
    <property type="match status" value="1"/>
</dbReference>
<organism evidence="11">
    <name type="scientific">invertebrate metagenome</name>
    <dbReference type="NCBI Taxonomy" id="1711999"/>
    <lineage>
        <taxon>unclassified sequences</taxon>
        <taxon>metagenomes</taxon>
        <taxon>organismal metagenomes</taxon>
    </lineage>
</organism>
<dbReference type="Gene3D" id="3.40.1450.10">
    <property type="entry name" value="BPG-independent phosphoglycerate mutase, domain B"/>
    <property type="match status" value="1"/>
</dbReference>
<evidence type="ECO:0000256" key="4">
    <source>
        <dbReference type="ARBA" id="ARBA00012026"/>
    </source>
</evidence>
<dbReference type="EC" id="5.4.2.12" evidence="4"/>
<reference evidence="11" key="1">
    <citation type="submission" date="2018-10" db="EMBL/GenBank/DDBJ databases">
        <authorList>
            <person name="Gruber-Vodicka H."/>
            <person name="Jaeckle O."/>
        </authorList>
    </citation>
    <scope>NUCLEOTIDE SEQUENCE</scope>
</reference>
<dbReference type="NCBIfam" id="TIGR01307">
    <property type="entry name" value="pgm_bpd_ind"/>
    <property type="match status" value="1"/>
</dbReference>
<dbReference type="GO" id="GO:0005829">
    <property type="term" value="C:cytosol"/>
    <property type="evidence" value="ECO:0007669"/>
    <property type="project" value="TreeGrafter"/>
</dbReference>
<evidence type="ECO:0000256" key="3">
    <source>
        <dbReference type="ARBA" id="ARBA00008819"/>
    </source>
</evidence>
<dbReference type="SUPFAM" id="SSF64158">
    <property type="entry name" value="2,3-Bisphosphoglycerate-independent phosphoglycerate mutase, substrate-binding domain"/>
    <property type="match status" value="1"/>
</dbReference>
<dbReference type="SUPFAM" id="SSF53649">
    <property type="entry name" value="Alkaline phosphatase-like"/>
    <property type="match status" value="1"/>
</dbReference>
<dbReference type="InterPro" id="IPR005995">
    <property type="entry name" value="Pgm_bpd_ind"/>
</dbReference>
<dbReference type="Gene3D" id="3.40.720.10">
    <property type="entry name" value="Alkaline Phosphatase, subunit A"/>
    <property type="match status" value="1"/>
</dbReference>
<dbReference type="PANTHER" id="PTHR31637">
    <property type="entry name" value="2,3-BISPHOSPHOGLYCERATE-INDEPENDENT PHOSPHOGLYCERATE MUTASE"/>
    <property type="match status" value="1"/>
</dbReference>
<dbReference type="InterPro" id="IPR017850">
    <property type="entry name" value="Alkaline_phosphatase_core_sf"/>
</dbReference>
<keyword evidence="6" id="KW-0324">Glycolysis</keyword>
<comment type="pathway">
    <text evidence="2">Carbohydrate degradation; glycolysis; pyruvate from D-glyceraldehyde 3-phosphate: step 3/5.</text>
</comment>
<comment type="similarity">
    <text evidence="3">Belongs to the BPG-independent phosphoglycerate mutase family.</text>
</comment>
<sequence length="526" mass="56366">MIESVTPFARPRPFVLCILDGWGHRTETSNNAIALGHTPNWDHLLANCPHTLIETSGLDVGLPAGQMGNSEVGHMNLGAGRVVMQDLPRIDAAVTDGSLAANPALLRFISALKESAGAAHLMGLMSPGGVHSHQDHMAALARMIATAGVPVIVHAILDGRDTPPTSGKEFMARFLKDVDDLPNVGIGVVSGRYYAMDRDQRWERVEKAFEVIVNGNGFTSSDALTAIQASYDDGKGDEFVQPVAMVGYKGLQKNDGMLMANFRADRARELLTALADPEFTGFARTRLPSLATRLGLIEYSKELNAFYPALFLPQNLVCILGELLAKAGMTQLRIAETEKYAHVTFFFNGGEEGIYPGEERILVPSPKVATYDLQPEMSASQVTDHLVAAIESNKFDVIICNYANGDMVGHTGILPAAIQATEAVDIALGQIEAAVKRKGGILFITADHGNCEMMCDPVTGEPHTAHTVGKVPAVLVNAGWIQHLNEGCLADIAPTVLALLGMTQPSEMTGHSLLGMEETHVVGQEC</sequence>
<gene>
    <name evidence="11" type="ORF">RIEGSTA812A_PEG_313</name>
</gene>
<dbReference type="GO" id="GO:0006096">
    <property type="term" value="P:glycolytic process"/>
    <property type="evidence" value="ECO:0007669"/>
    <property type="project" value="UniProtKB-UniPathway"/>
</dbReference>
<dbReference type="Pfam" id="PF06415">
    <property type="entry name" value="iPGM_N"/>
    <property type="match status" value="1"/>
</dbReference>
<dbReference type="InterPro" id="IPR036646">
    <property type="entry name" value="PGAM_B_sf"/>
</dbReference>
<keyword evidence="7" id="KW-0464">Manganese</keyword>
<dbReference type="UniPathway" id="UPA00109">
    <property type="reaction ID" value="UER00186"/>
</dbReference>
<dbReference type="GO" id="GO:0030145">
    <property type="term" value="F:manganese ion binding"/>
    <property type="evidence" value="ECO:0007669"/>
    <property type="project" value="InterPro"/>
</dbReference>
<evidence type="ECO:0000259" key="10">
    <source>
        <dbReference type="Pfam" id="PF06415"/>
    </source>
</evidence>
<dbReference type="GO" id="GO:0006007">
    <property type="term" value="P:glucose catabolic process"/>
    <property type="evidence" value="ECO:0007669"/>
    <property type="project" value="InterPro"/>
</dbReference>
<comment type="cofactor">
    <cofactor evidence="1">
        <name>Mn(2+)</name>
        <dbReference type="ChEBI" id="CHEBI:29035"/>
    </cofactor>
</comment>
<dbReference type="PIRSF" id="PIRSF001492">
    <property type="entry name" value="IPGAM"/>
    <property type="match status" value="1"/>
</dbReference>
<proteinExistence type="inferred from homology"/>
<evidence type="ECO:0000256" key="7">
    <source>
        <dbReference type="ARBA" id="ARBA00023211"/>
    </source>
</evidence>
<name>A0A484H626_9ZZZZ</name>
<evidence type="ECO:0000256" key="6">
    <source>
        <dbReference type="ARBA" id="ARBA00023152"/>
    </source>
</evidence>
<keyword evidence="8 11" id="KW-0413">Isomerase</keyword>
<keyword evidence="5" id="KW-0479">Metal-binding</keyword>
<dbReference type="Pfam" id="PF01676">
    <property type="entry name" value="Metalloenzyme"/>
    <property type="match status" value="1"/>
</dbReference>
<dbReference type="GO" id="GO:0004619">
    <property type="term" value="F:phosphoglycerate mutase activity"/>
    <property type="evidence" value="ECO:0007669"/>
    <property type="project" value="UniProtKB-EC"/>
</dbReference>
<accession>A0A484H626</accession>
<dbReference type="InterPro" id="IPR011258">
    <property type="entry name" value="BPG-indep_PGM_N"/>
</dbReference>
<protein>
    <recommendedName>
        <fullName evidence="4">phosphoglycerate mutase (2,3-diphosphoglycerate-independent)</fullName>
        <ecNumber evidence="4">5.4.2.12</ecNumber>
    </recommendedName>
</protein>
<dbReference type="EMBL" id="LR026963">
    <property type="protein sequence ID" value="VBB68840.1"/>
    <property type="molecule type" value="Genomic_DNA"/>
</dbReference>
<evidence type="ECO:0000256" key="5">
    <source>
        <dbReference type="ARBA" id="ARBA00022723"/>
    </source>
</evidence>